<evidence type="ECO:0000256" key="1">
    <source>
        <dbReference type="SAM" id="Phobius"/>
    </source>
</evidence>
<protein>
    <recommendedName>
        <fullName evidence="3">Aerotolerance regulator N-terminal domain-containing protein</fullName>
    </recommendedName>
</protein>
<comment type="caution">
    <text evidence="2">The sequence shown here is derived from an EMBL/GenBank/DDBJ whole genome shotgun (WGS) entry which is preliminary data.</text>
</comment>
<feature type="transmembrane region" description="Helical" evidence="1">
    <location>
        <begin position="432"/>
        <end position="449"/>
    </location>
</feature>
<reference evidence="2" key="1">
    <citation type="journal article" date="2020" name="mSystems">
        <title>Genome- and Community-Level Interaction Insights into Carbon Utilization and Element Cycling Functions of Hydrothermarchaeota in Hydrothermal Sediment.</title>
        <authorList>
            <person name="Zhou Z."/>
            <person name="Liu Y."/>
            <person name="Xu W."/>
            <person name="Pan J."/>
            <person name="Luo Z.H."/>
            <person name="Li M."/>
        </authorList>
    </citation>
    <scope>NUCLEOTIDE SEQUENCE [LARGE SCALE GENOMIC DNA]</scope>
    <source>
        <strain evidence="2">SpSt-464</strain>
    </source>
</reference>
<accession>A0A7C3N875</accession>
<sequence>MFFYRDFNLILFFLLPVFLLILFFSKRFKRVKLYPYVDFFEENEKTSFKKSSTLTLKILKVIFFILSFSFLTLFLSKPYIGSKNVEYLFIYIDNTPLLNLKSEKLDSIITEYKKEYSFEKIVLFDNKKRIAYPFRKEETFNGELLKKDEVIRNFVGLINRINSPSMKKVLISDRNYYNFRDDFDLIKIENDFEILIVDILPELKIFSKDEKVALLSIDGIEEKLFLKKGMNYFSPNVDSLKFIKVSIDSLRFPKTVYLKNKKIKDLLNEKFLKIALKTLGYEISDVEIAVSSNDGIEKGIIFLKDYKLVGEKEKRKIIFRDENLKEIIKNGFDNLNYRKLSDIPGEPLILDDGGNKLVSYSKGKYYISLPVDTNFSNFVLTSGFLPLLDYILDDLSKNTLEYDKDIFEYREEILTKGKSFVSEEKPLKLKDVSKIFFILFLIFTFLFLLI</sequence>
<name>A0A7C3N875_UNCW3</name>
<evidence type="ECO:0000313" key="2">
    <source>
        <dbReference type="EMBL" id="HFK23364.1"/>
    </source>
</evidence>
<gene>
    <name evidence="2" type="ORF">ENS15_01735</name>
</gene>
<keyword evidence="1" id="KW-1133">Transmembrane helix</keyword>
<feature type="transmembrane region" description="Helical" evidence="1">
    <location>
        <begin position="6"/>
        <end position="24"/>
    </location>
</feature>
<keyword evidence="1" id="KW-0472">Membrane</keyword>
<dbReference type="AlphaFoldDB" id="A0A7C3N875"/>
<dbReference type="EMBL" id="DSTT01000002">
    <property type="protein sequence ID" value="HFK23364.1"/>
    <property type="molecule type" value="Genomic_DNA"/>
</dbReference>
<keyword evidence="1" id="KW-0812">Transmembrane</keyword>
<organism evidence="2">
    <name type="scientific">candidate division WOR-3 bacterium</name>
    <dbReference type="NCBI Taxonomy" id="2052148"/>
    <lineage>
        <taxon>Bacteria</taxon>
        <taxon>Bacteria division WOR-3</taxon>
    </lineage>
</organism>
<proteinExistence type="predicted"/>
<feature type="transmembrane region" description="Helical" evidence="1">
    <location>
        <begin position="58"/>
        <end position="76"/>
    </location>
</feature>
<evidence type="ECO:0008006" key="3">
    <source>
        <dbReference type="Google" id="ProtNLM"/>
    </source>
</evidence>